<dbReference type="PANTHER" id="PTHR38693">
    <property type="entry name" value="UBIQUINONE BIOSYNTHESIS PROTEIN UBIJ"/>
    <property type="match status" value="1"/>
</dbReference>
<dbReference type="Pfam" id="PF02036">
    <property type="entry name" value="SCP2"/>
    <property type="match status" value="1"/>
</dbReference>
<dbReference type="InterPro" id="IPR036527">
    <property type="entry name" value="SCP2_sterol-bd_dom_sf"/>
</dbReference>
<dbReference type="SUPFAM" id="SSF55718">
    <property type="entry name" value="SCP-like"/>
    <property type="match status" value="1"/>
</dbReference>
<dbReference type="EMBL" id="JBHRSZ010000006">
    <property type="protein sequence ID" value="MFC3152374.1"/>
    <property type="molecule type" value="Genomic_DNA"/>
</dbReference>
<comment type="caution">
    <text evidence="4">The sequence shown here is derived from an EMBL/GenBank/DDBJ whole genome shotgun (WGS) entry which is preliminary data.</text>
</comment>
<dbReference type="InterPro" id="IPR003033">
    <property type="entry name" value="SCP2_sterol-bd_dom"/>
</dbReference>
<keyword evidence="1" id="KW-0831">Ubiquinone biosynthesis</keyword>
<dbReference type="InterPro" id="IPR038989">
    <property type="entry name" value="UbiJ"/>
</dbReference>
<dbReference type="PANTHER" id="PTHR38693:SF1">
    <property type="entry name" value="UBIQUINONE BIOSYNTHESIS ACCESSORY FACTOR UBIJ"/>
    <property type="match status" value="1"/>
</dbReference>
<comment type="similarity">
    <text evidence="1">Belongs to the UbiJ family.</text>
</comment>
<evidence type="ECO:0000256" key="2">
    <source>
        <dbReference type="SAM" id="MobiDB-lite"/>
    </source>
</evidence>
<evidence type="ECO:0000256" key="1">
    <source>
        <dbReference type="HAMAP-Rule" id="MF_02215"/>
    </source>
</evidence>
<evidence type="ECO:0000313" key="5">
    <source>
        <dbReference type="Proteomes" id="UP001595476"/>
    </source>
</evidence>
<comment type="function">
    <text evidence="1">Required for ubiquinone (coenzyme Q) biosynthesis. Binds hydrophobic ubiquinone biosynthetic intermediates via its SCP2 domain and is essential for the stability of the Ubi complex. May constitute a docking platform where Ubi enzymes assemble and access their SCP2-bound polyprenyl substrates.</text>
</comment>
<accession>A0ABV7HER2</accession>
<feature type="region of interest" description="Disordered" evidence="2">
    <location>
        <begin position="199"/>
        <end position="229"/>
    </location>
</feature>
<dbReference type="Proteomes" id="UP001595476">
    <property type="component" value="Unassembled WGS sequence"/>
</dbReference>
<proteinExistence type="inferred from homology"/>
<evidence type="ECO:0000313" key="4">
    <source>
        <dbReference type="EMBL" id="MFC3152374.1"/>
    </source>
</evidence>
<keyword evidence="5" id="KW-1185">Reference proteome</keyword>
<organism evidence="4 5">
    <name type="scientific">Litoribrevibacter euphylliae</name>
    <dbReference type="NCBI Taxonomy" id="1834034"/>
    <lineage>
        <taxon>Bacteria</taxon>
        <taxon>Pseudomonadati</taxon>
        <taxon>Pseudomonadota</taxon>
        <taxon>Gammaproteobacteria</taxon>
        <taxon>Oceanospirillales</taxon>
        <taxon>Oceanospirillaceae</taxon>
        <taxon>Litoribrevibacter</taxon>
    </lineage>
</organism>
<dbReference type="HAMAP" id="MF_02215">
    <property type="entry name" value="UbiJ"/>
    <property type="match status" value="1"/>
</dbReference>
<reference evidence="5" key="1">
    <citation type="journal article" date="2019" name="Int. J. Syst. Evol. Microbiol.">
        <title>The Global Catalogue of Microorganisms (GCM) 10K type strain sequencing project: providing services to taxonomists for standard genome sequencing and annotation.</title>
        <authorList>
            <consortium name="The Broad Institute Genomics Platform"/>
            <consortium name="The Broad Institute Genome Sequencing Center for Infectious Disease"/>
            <person name="Wu L."/>
            <person name="Ma J."/>
        </authorList>
    </citation>
    <scope>NUCLEOTIDE SEQUENCE [LARGE SCALE GENOMIC DNA]</scope>
    <source>
        <strain evidence="5">KCTC 52438</strain>
    </source>
</reference>
<dbReference type="RefSeq" id="WP_386722299.1">
    <property type="nucleotide sequence ID" value="NZ_JBHRSZ010000006.1"/>
</dbReference>
<protein>
    <recommendedName>
        <fullName evidence="1">Ubiquinone biosynthesis accessory factor UbiJ</fullName>
    </recommendedName>
</protein>
<name>A0ABV7HER2_9GAMM</name>
<comment type="subcellular location">
    <subcellularLocation>
        <location evidence="1">Cytoplasm</location>
    </subcellularLocation>
</comment>
<feature type="domain" description="SCP2" evidence="3">
    <location>
        <begin position="17"/>
        <end position="113"/>
    </location>
</feature>
<keyword evidence="1" id="KW-0963">Cytoplasm</keyword>
<gene>
    <name evidence="1" type="primary">ubiJ</name>
    <name evidence="4" type="ORF">ACFOEK_15170</name>
</gene>
<evidence type="ECO:0000259" key="3">
    <source>
        <dbReference type="Pfam" id="PF02036"/>
    </source>
</evidence>
<feature type="compositionally biased region" description="Low complexity" evidence="2">
    <location>
        <begin position="201"/>
        <end position="214"/>
    </location>
</feature>
<sequence>MLNMVSTATLAMIEGLINQALKQDPVTQAKLSKLEGKVIALTLKQPKVTIYGLFQHDSIRLMNNYECVPELAITGATFDFLQLALADDHNSALFSSRIRMDGDEHLAQKLMTIALGLSIDWEYLLSKITGDVIAHQIGQGVRASTRWIKDTHQSMTANLEEYIHHELRTLPHASEVDYYCEQVTSLRLASDRLMARVKALESPSSSNSNKESPSIEQNITSQGELGDES</sequence>
<comment type="pathway">
    <text evidence="1">Cofactor biosynthesis; ubiquinone biosynthesis.</text>
</comment>